<dbReference type="Proteomes" id="UP001201812">
    <property type="component" value="Unassembled WGS sequence"/>
</dbReference>
<comment type="caution">
    <text evidence="2">The sequence shown here is derived from an EMBL/GenBank/DDBJ whole genome shotgun (WGS) entry which is preliminary data.</text>
</comment>
<feature type="region of interest" description="Disordered" evidence="1">
    <location>
        <begin position="109"/>
        <end position="131"/>
    </location>
</feature>
<feature type="compositionally biased region" description="Acidic residues" evidence="1">
    <location>
        <begin position="12"/>
        <end position="29"/>
    </location>
</feature>
<proteinExistence type="predicted"/>
<accession>A0AAD4N2D1</accession>
<dbReference type="AlphaFoldDB" id="A0AAD4N2D1"/>
<feature type="compositionally biased region" description="Polar residues" evidence="1">
    <location>
        <begin position="1"/>
        <end position="10"/>
    </location>
</feature>
<feature type="region of interest" description="Disordered" evidence="1">
    <location>
        <begin position="1"/>
        <end position="41"/>
    </location>
</feature>
<name>A0AAD4N2D1_9BILA</name>
<evidence type="ECO:0000313" key="3">
    <source>
        <dbReference type="Proteomes" id="UP001201812"/>
    </source>
</evidence>
<evidence type="ECO:0000256" key="1">
    <source>
        <dbReference type="SAM" id="MobiDB-lite"/>
    </source>
</evidence>
<evidence type="ECO:0000313" key="2">
    <source>
        <dbReference type="EMBL" id="KAI1709305.1"/>
    </source>
</evidence>
<gene>
    <name evidence="2" type="ORF">DdX_11377</name>
</gene>
<reference evidence="2" key="1">
    <citation type="submission" date="2022-01" db="EMBL/GenBank/DDBJ databases">
        <title>Genome Sequence Resource for Two Populations of Ditylenchus destructor, the Migratory Endoparasitic Phytonematode.</title>
        <authorList>
            <person name="Zhang H."/>
            <person name="Lin R."/>
            <person name="Xie B."/>
        </authorList>
    </citation>
    <scope>NUCLEOTIDE SEQUENCE</scope>
    <source>
        <strain evidence="2">BazhouSP</strain>
    </source>
</reference>
<organism evidence="2 3">
    <name type="scientific">Ditylenchus destructor</name>
    <dbReference type="NCBI Taxonomy" id="166010"/>
    <lineage>
        <taxon>Eukaryota</taxon>
        <taxon>Metazoa</taxon>
        <taxon>Ecdysozoa</taxon>
        <taxon>Nematoda</taxon>
        <taxon>Chromadorea</taxon>
        <taxon>Rhabditida</taxon>
        <taxon>Tylenchina</taxon>
        <taxon>Tylenchomorpha</taxon>
        <taxon>Sphaerularioidea</taxon>
        <taxon>Anguinidae</taxon>
        <taxon>Anguininae</taxon>
        <taxon>Ditylenchus</taxon>
    </lineage>
</organism>
<keyword evidence="3" id="KW-1185">Reference proteome</keyword>
<sequence length="131" mass="14363">MLFLQCQHSESIPEEPESLNDEPEPDYDDGFASAPRRNGKDVIAVPKGNAPPAPPLPPASVIFGSNNKARRFSAPAAGFVSQTGPKINGVHKKSRFEIPYVTAKSYNNNYYGPTTIEETNEDDTESHVIKF</sequence>
<dbReference type="EMBL" id="JAKKPZ010000031">
    <property type="protein sequence ID" value="KAI1709305.1"/>
    <property type="molecule type" value="Genomic_DNA"/>
</dbReference>
<protein>
    <submittedName>
        <fullName evidence="2">Uncharacterized protein</fullName>
    </submittedName>
</protein>